<dbReference type="Gene3D" id="3.40.50.300">
    <property type="entry name" value="P-loop containing nucleotide triphosphate hydrolases"/>
    <property type="match status" value="1"/>
</dbReference>
<dbReference type="InterPro" id="IPR027417">
    <property type="entry name" value="P-loop_NTPase"/>
</dbReference>
<protein>
    <recommendedName>
        <fullName evidence="3">Sulfotransferase</fullName>
    </recommendedName>
</protein>
<proteinExistence type="predicted"/>
<dbReference type="AlphaFoldDB" id="A0A410G228"/>
<dbReference type="Proteomes" id="UP000285517">
    <property type="component" value="Chromosome"/>
</dbReference>
<dbReference type="RefSeq" id="WP_128249683.1">
    <property type="nucleotide sequence ID" value="NZ_CP034951.1"/>
</dbReference>
<keyword evidence="2" id="KW-1185">Reference proteome</keyword>
<dbReference type="EMBL" id="CP034951">
    <property type="protein sequence ID" value="QAA81295.1"/>
    <property type="molecule type" value="Genomic_DNA"/>
</dbReference>
<evidence type="ECO:0000313" key="2">
    <source>
        <dbReference type="Proteomes" id="UP000285517"/>
    </source>
</evidence>
<gene>
    <name evidence="1" type="ORF">EI546_05935</name>
</gene>
<name>A0A410G228_9FLAO</name>
<evidence type="ECO:0000313" key="1">
    <source>
        <dbReference type="EMBL" id="QAA81295.1"/>
    </source>
</evidence>
<dbReference type="SUPFAM" id="SSF52540">
    <property type="entry name" value="P-loop containing nucleoside triphosphate hydrolases"/>
    <property type="match status" value="1"/>
</dbReference>
<sequence>MKIKNISVIYIAGNGHSGSTLLDIILGASTDIFSAGELTKITRNSIFEEYCSCGQLIGECEVWSKVMKNWSEKSPITLEEYRRLIQNFERNKATPIVLFYKLNPSRDFKNYCEATHLLFEAIKKVTGKSVIVDSSKYPQRIAMLNKFAKLKVIHLCRNAKGVLNSAKKSSKKDLRMGREADSPVRRTSKTLLDWFYINLITEIFTLGVPSIRLKYTKFIVNVQSIGEIHPKMDISTLNQKFFAEHMLAGNALRLKKDIVVDKNLGLNYDRLTKKQLRVASLFDRIFPFWA</sequence>
<dbReference type="OrthoDB" id="7062607at2"/>
<reference evidence="1 2" key="1">
    <citation type="submission" date="2019-01" db="EMBL/GenBank/DDBJ databases">
        <title>Complete genome sequencing of Aequorivita sp. H23M31.</title>
        <authorList>
            <person name="Bae J.-W."/>
        </authorList>
    </citation>
    <scope>NUCLEOTIDE SEQUENCE [LARGE SCALE GENOMIC DNA]</scope>
    <source>
        <strain evidence="1 2">H23M31</strain>
    </source>
</reference>
<accession>A0A410G228</accession>
<organism evidence="1 2">
    <name type="scientific">Aequorivita ciconiae</name>
    <dbReference type="NCBI Taxonomy" id="2494375"/>
    <lineage>
        <taxon>Bacteria</taxon>
        <taxon>Pseudomonadati</taxon>
        <taxon>Bacteroidota</taxon>
        <taxon>Flavobacteriia</taxon>
        <taxon>Flavobacteriales</taxon>
        <taxon>Flavobacteriaceae</taxon>
        <taxon>Aequorivita</taxon>
    </lineage>
</organism>
<evidence type="ECO:0008006" key="3">
    <source>
        <dbReference type="Google" id="ProtNLM"/>
    </source>
</evidence>
<dbReference type="KEGG" id="aev:EI546_05935"/>